<evidence type="ECO:0000256" key="4">
    <source>
        <dbReference type="ARBA" id="ARBA00022989"/>
    </source>
</evidence>
<dbReference type="InterPro" id="IPR037185">
    <property type="entry name" value="EmrE-like"/>
</dbReference>
<dbReference type="KEGG" id="vas:GT360_16545"/>
<keyword evidence="3 6" id="KW-0812">Transmembrane</keyword>
<accession>A0A7Z2YFI3</accession>
<dbReference type="PANTHER" id="PTHR42920">
    <property type="entry name" value="OS03G0707200 PROTEIN-RELATED"/>
    <property type="match status" value="1"/>
</dbReference>
<dbReference type="AlphaFoldDB" id="A0A7Z2YFI3"/>
<feature type="transmembrane region" description="Helical" evidence="6">
    <location>
        <begin position="121"/>
        <end position="138"/>
    </location>
</feature>
<gene>
    <name evidence="8" type="ORF">GT360_16545</name>
</gene>
<evidence type="ECO:0000313" key="8">
    <source>
        <dbReference type="EMBL" id="QIA65165.1"/>
    </source>
</evidence>
<dbReference type="Pfam" id="PF00892">
    <property type="entry name" value="EamA"/>
    <property type="match status" value="2"/>
</dbReference>
<feature type="transmembrane region" description="Helical" evidence="6">
    <location>
        <begin position="95"/>
        <end position="114"/>
    </location>
</feature>
<sequence>MIHKYKGDLIIFFTTILAAAGWVFSKEAIQGLPPFLFIGSRFIIAALFLLPFCYKNLRQTPKQNINSALKVGVVLASAIFCWIYAISISDTLGEGAFIMSLSMLFVPIVSWTMFGSRPSRLFWLSLPIAVLGLFLMSYDGSFNFEPSQLLFLMAAVFLAVHFNLNSKFASAIPPLTLTTIQLFSAGVIGVVLSAFVETWPTTMSGETFKWFGLSVLLATSIRYVMQTTGQKHAQPTSAAILMLLEPVFTVVLSVWLYAEEMPPMKVAGCSILMFALLLYRLGGHWRKVFRARS</sequence>
<feature type="transmembrane region" description="Helical" evidence="6">
    <location>
        <begin position="35"/>
        <end position="57"/>
    </location>
</feature>
<name>A0A7Z2YFI3_9VIBR</name>
<feature type="transmembrane region" description="Helical" evidence="6">
    <location>
        <begin position="208"/>
        <end position="225"/>
    </location>
</feature>
<feature type="transmembrane region" description="Helical" evidence="6">
    <location>
        <begin position="176"/>
        <end position="196"/>
    </location>
</feature>
<dbReference type="GO" id="GO:0005886">
    <property type="term" value="C:plasma membrane"/>
    <property type="evidence" value="ECO:0007669"/>
    <property type="project" value="UniProtKB-SubCell"/>
</dbReference>
<organism evidence="8 9">
    <name type="scientific">Vibrio astriarenae</name>
    <dbReference type="NCBI Taxonomy" id="1481923"/>
    <lineage>
        <taxon>Bacteria</taxon>
        <taxon>Pseudomonadati</taxon>
        <taxon>Pseudomonadota</taxon>
        <taxon>Gammaproteobacteria</taxon>
        <taxon>Vibrionales</taxon>
        <taxon>Vibrionaceae</taxon>
        <taxon>Vibrio</taxon>
    </lineage>
</organism>
<dbReference type="RefSeq" id="WP_164650065.1">
    <property type="nucleotide sequence ID" value="NZ_CP047476.1"/>
</dbReference>
<reference evidence="8 9" key="1">
    <citation type="submission" date="2020-01" db="EMBL/GenBank/DDBJ databases">
        <title>Whole genome and functional gene identification of agarase of Vibrio HN897.</title>
        <authorList>
            <person name="Liu Y."/>
            <person name="Zhao Z."/>
        </authorList>
    </citation>
    <scope>NUCLEOTIDE SEQUENCE [LARGE SCALE GENOMIC DNA]</scope>
    <source>
        <strain evidence="8 9">HN897</strain>
    </source>
</reference>
<evidence type="ECO:0000256" key="5">
    <source>
        <dbReference type="ARBA" id="ARBA00023136"/>
    </source>
</evidence>
<keyword evidence="9" id="KW-1185">Reference proteome</keyword>
<dbReference type="PANTHER" id="PTHR42920:SF5">
    <property type="entry name" value="EAMA DOMAIN-CONTAINING PROTEIN"/>
    <property type="match status" value="1"/>
</dbReference>
<evidence type="ECO:0000256" key="3">
    <source>
        <dbReference type="ARBA" id="ARBA00022692"/>
    </source>
</evidence>
<keyword evidence="5 6" id="KW-0472">Membrane</keyword>
<evidence type="ECO:0000259" key="7">
    <source>
        <dbReference type="Pfam" id="PF00892"/>
    </source>
</evidence>
<evidence type="ECO:0000256" key="2">
    <source>
        <dbReference type="ARBA" id="ARBA00022475"/>
    </source>
</evidence>
<dbReference type="SUPFAM" id="SSF103481">
    <property type="entry name" value="Multidrug resistance efflux transporter EmrE"/>
    <property type="match status" value="2"/>
</dbReference>
<dbReference type="InterPro" id="IPR051258">
    <property type="entry name" value="Diverse_Substrate_Transporter"/>
</dbReference>
<proteinExistence type="predicted"/>
<dbReference type="EMBL" id="CP047476">
    <property type="protein sequence ID" value="QIA65165.1"/>
    <property type="molecule type" value="Genomic_DNA"/>
</dbReference>
<evidence type="ECO:0000313" key="9">
    <source>
        <dbReference type="Proteomes" id="UP000464262"/>
    </source>
</evidence>
<dbReference type="Proteomes" id="UP000464262">
    <property type="component" value="Chromosome 2"/>
</dbReference>
<evidence type="ECO:0000256" key="1">
    <source>
        <dbReference type="ARBA" id="ARBA00004651"/>
    </source>
</evidence>
<feature type="domain" description="EamA" evidence="7">
    <location>
        <begin position="6"/>
        <end position="137"/>
    </location>
</feature>
<keyword evidence="2" id="KW-1003">Cell membrane</keyword>
<feature type="domain" description="EamA" evidence="7">
    <location>
        <begin position="149"/>
        <end position="279"/>
    </location>
</feature>
<comment type="subcellular location">
    <subcellularLocation>
        <location evidence="1">Cell membrane</location>
        <topology evidence="1">Multi-pass membrane protein</topology>
    </subcellularLocation>
</comment>
<evidence type="ECO:0000256" key="6">
    <source>
        <dbReference type="SAM" id="Phobius"/>
    </source>
</evidence>
<protein>
    <submittedName>
        <fullName evidence="8">EamA family transporter</fullName>
    </submittedName>
</protein>
<keyword evidence="4 6" id="KW-1133">Transmembrane helix</keyword>
<feature type="transmembrane region" description="Helical" evidence="6">
    <location>
        <begin position="264"/>
        <end position="282"/>
    </location>
</feature>
<feature type="transmembrane region" description="Helical" evidence="6">
    <location>
        <begin position="144"/>
        <end position="164"/>
    </location>
</feature>
<feature type="transmembrane region" description="Helical" evidence="6">
    <location>
        <begin position="69"/>
        <end position="89"/>
    </location>
</feature>
<dbReference type="InterPro" id="IPR000620">
    <property type="entry name" value="EamA_dom"/>
</dbReference>
<feature type="transmembrane region" description="Helical" evidence="6">
    <location>
        <begin position="237"/>
        <end position="258"/>
    </location>
</feature>